<feature type="transmembrane region" description="Helical" evidence="2">
    <location>
        <begin position="6"/>
        <end position="23"/>
    </location>
</feature>
<protein>
    <submittedName>
        <fullName evidence="4">Spore maturation protein A</fullName>
    </submittedName>
</protein>
<comment type="caution">
    <text evidence="4">The sequence shown here is derived from an EMBL/GenBank/DDBJ whole genome shotgun (WGS) entry which is preliminary data.</text>
</comment>
<dbReference type="RefSeq" id="WP_146564753.1">
    <property type="nucleotide sequence ID" value="NZ_SIHJ01000001.1"/>
</dbReference>
<evidence type="ECO:0000313" key="5">
    <source>
        <dbReference type="Proteomes" id="UP000316714"/>
    </source>
</evidence>
<dbReference type="AlphaFoldDB" id="A0A5C5VI36"/>
<keyword evidence="2" id="KW-0812">Transmembrane</keyword>
<dbReference type="EMBL" id="SIHJ01000001">
    <property type="protein sequence ID" value="TWT37415.1"/>
    <property type="molecule type" value="Genomic_DNA"/>
</dbReference>
<dbReference type="Proteomes" id="UP000316714">
    <property type="component" value="Unassembled WGS sequence"/>
</dbReference>
<name>A0A5C5VI36_9BACT</name>
<dbReference type="InterPro" id="IPR011642">
    <property type="entry name" value="Gate_dom"/>
</dbReference>
<keyword evidence="2" id="KW-0472">Membrane</keyword>
<accession>A0A5C5VI36</accession>
<reference evidence="4 5" key="1">
    <citation type="submission" date="2019-02" db="EMBL/GenBank/DDBJ databases">
        <title>Deep-cultivation of Planctomycetes and their phenomic and genomic characterization uncovers novel biology.</title>
        <authorList>
            <person name="Wiegand S."/>
            <person name="Jogler M."/>
            <person name="Boedeker C."/>
            <person name="Pinto D."/>
            <person name="Vollmers J."/>
            <person name="Rivas-Marin E."/>
            <person name="Kohn T."/>
            <person name="Peeters S.H."/>
            <person name="Heuer A."/>
            <person name="Rast P."/>
            <person name="Oberbeckmann S."/>
            <person name="Bunk B."/>
            <person name="Jeske O."/>
            <person name="Meyerdierks A."/>
            <person name="Storesund J.E."/>
            <person name="Kallscheuer N."/>
            <person name="Luecker S."/>
            <person name="Lage O.M."/>
            <person name="Pohl T."/>
            <person name="Merkel B.J."/>
            <person name="Hornburger P."/>
            <person name="Mueller R.-W."/>
            <person name="Bruemmer F."/>
            <person name="Labrenz M."/>
            <person name="Spormann A.M."/>
            <person name="Op Den Camp H."/>
            <person name="Overmann J."/>
            <person name="Amann R."/>
            <person name="Jetten M.S.M."/>
            <person name="Mascher T."/>
            <person name="Medema M.H."/>
            <person name="Devos D.P."/>
            <person name="Kaster A.-K."/>
            <person name="Ovreas L."/>
            <person name="Rohde M."/>
            <person name="Galperin M.Y."/>
            <person name="Jogler C."/>
        </authorList>
    </citation>
    <scope>NUCLEOTIDE SEQUENCE [LARGE SCALE GENOMIC DNA]</scope>
    <source>
        <strain evidence="4 5">KOR34</strain>
    </source>
</reference>
<evidence type="ECO:0000259" key="3">
    <source>
        <dbReference type="Pfam" id="PF07670"/>
    </source>
</evidence>
<feature type="region of interest" description="Disordered" evidence="1">
    <location>
        <begin position="227"/>
        <end position="249"/>
    </location>
</feature>
<organism evidence="4 5">
    <name type="scientific">Posidoniimonas corsicana</name>
    <dbReference type="NCBI Taxonomy" id="1938618"/>
    <lineage>
        <taxon>Bacteria</taxon>
        <taxon>Pseudomonadati</taxon>
        <taxon>Planctomycetota</taxon>
        <taxon>Planctomycetia</taxon>
        <taxon>Pirellulales</taxon>
        <taxon>Lacipirellulaceae</taxon>
        <taxon>Posidoniimonas</taxon>
    </lineage>
</organism>
<feature type="transmembrane region" description="Helical" evidence="2">
    <location>
        <begin position="169"/>
        <end position="191"/>
    </location>
</feature>
<dbReference type="OrthoDB" id="9782481at2"/>
<evidence type="ECO:0000256" key="1">
    <source>
        <dbReference type="SAM" id="MobiDB-lite"/>
    </source>
</evidence>
<proteinExistence type="predicted"/>
<feature type="domain" description="Nucleoside transporter/FeoB GTPase Gate" evidence="3">
    <location>
        <begin position="76"/>
        <end position="186"/>
    </location>
</feature>
<keyword evidence="2" id="KW-1133">Transmembrane helix</keyword>
<feature type="transmembrane region" description="Helical" evidence="2">
    <location>
        <begin position="197"/>
        <end position="220"/>
    </location>
</feature>
<dbReference type="Pfam" id="PF07670">
    <property type="entry name" value="Gate"/>
    <property type="match status" value="1"/>
</dbReference>
<evidence type="ECO:0000256" key="2">
    <source>
        <dbReference type="SAM" id="Phobius"/>
    </source>
</evidence>
<sequence length="249" mass="26183">MLNRIWFWLLFIGIIYGFGKGVYRSYYLEAPPTVAADAPLEDGQPPAPAANPFKQAGQDLTAAAIDAAQISVDICLKLIGVMILWLGILQVAKDAGMVDALARTLRPLMRWLFPDVPDGHPAQGAMLMNISANMLGLDNAATPFGLKAMKELQELNTEKETATNSMATFLAINTSSVTLVPISVIALRAAAGGDPAAPVAGILLATIASTIAAVIAVRWLSRLPAFADNPPPPGEGVPAAPESREGDQS</sequence>
<gene>
    <name evidence="4" type="primary">spmA</name>
    <name evidence="4" type="ORF">KOR34_23650</name>
</gene>
<evidence type="ECO:0000313" key="4">
    <source>
        <dbReference type="EMBL" id="TWT37415.1"/>
    </source>
</evidence>
<keyword evidence="5" id="KW-1185">Reference proteome</keyword>